<keyword evidence="1" id="KW-0808">Transferase</keyword>
<evidence type="ECO:0000313" key="3">
    <source>
        <dbReference type="EMBL" id="SVC81364.1"/>
    </source>
</evidence>
<gene>
    <name evidence="3" type="ORF">METZ01_LOCUS334218</name>
</gene>
<keyword evidence="2" id="KW-0548">Nucleotidyltransferase</keyword>
<dbReference type="Gene3D" id="3.90.550.10">
    <property type="entry name" value="Spore Coat Polysaccharide Biosynthesis Protein SpsA, Chain A"/>
    <property type="match status" value="1"/>
</dbReference>
<sequence length="74" mass="8199">MNSAVIVSGGSGSRFGGDVPKQFIKLQGKEILSFSVNTFLEHPKIDEVIIVCHPNWIDHVRSKYTRCKIVQGGE</sequence>
<evidence type="ECO:0000256" key="1">
    <source>
        <dbReference type="ARBA" id="ARBA00022679"/>
    </source>
</evidence>
<dbReference type="AlphaFoldDB" id="A0A382Q6Z9"/>
<dbReference type="GO" id="GO:0050518">
    <property type="term" value="F:2-C-methyl-D-erythritol 4-phosphate cytidylyltransferase activity"/>
    <property type="evidence" value="ECO:0007669"/>
    <property type="project" value="TreeGrafter"/>
</dbReference>
<feature type="non-terminal residue" evidence="3">
    <location>
        <position position="74"/>
    </location>
</feature>
<reference evidence="3" key="1">
    <citation type="submission" date="2018-05" db="EMBL/GenBank/DDBJ databases">
        <authorList>
            <person name="Lanie J.A."/>
            <person name="Ng W.-L."/>
            <person name="Kazmierczak K.M."/>
            <person name="Andrzejewski T.M."/>
            <person name="Davidsen T.M."/>
            <person name="Wayne K.J."/>
            <person name="Tettelin H."/>
            <person name="Glass J.I."/>
            <person name="Rusch D."/>
            <person name="Podicherti R."/>
            <person name="Tsui H.-C.T."/>
            <person name="Winkler M.E."/>
        </authorList>
    </citation>
    <scope>NUCLEOTIDE SEQUENCE</scope>
</reference>
<evidence type="ECO:0000256" key="2">
    <source>
        <dbReference type="ARBA" id="ARBA00022695"/>
    </source>
</evidence>
<dbReference type="SUPFAM" id="SSF53448">
    <property type="entry name" value="Nucleotide-diphospho-sugar transferases"/>
    <property type="match status" value="1"/>
</dbReference>
<dbReference type="PANTHER" id="PTHR32125">
    <property type="entry name" value="2-C-METHYL-D-ERYTHRITOL 4-PHOSPHATE CYTIDYLYLTRANSFERASE, CHLOROPLASTIC"/>
    <property type="match status" value="1"/>
</dbReference>
<dbReference type="EMBL" id="UINC01112426">
    <property type="protein sequence ID" value="SVC81364.1"/>
    <property type="molecule type" value="Genomic_DNA"/>
</dbReference>
<dbReference type="InterPro" id="IPR050088">
    <property type="entry name" value="IspD/TarI_cytidylyltransf_bact"/>
</dbReference>
<dbReference type="PANTHER" id="PTHR32125:SF4">
    <property type="entry name" value="2-C-METHYL-D-ERYTHRITOL 4-PHOSPHATE CYTIDYLYLTRANSFERASE, CHLOROPLASTIC"/>
    <property type="match status" value="1"/>
</dbReference>
<dbReference type="InterPro" id="IPR034683">
    <property type="entry name" value="IspD/TarI"/>
</dbReference>
<protein>
    <recommendedName>
        <fullName evidence="4">2-C-methyl-D-erythritol 4-phosphate cytidylyltransferase</fullName>
    </recommendedName>
</protein>
<name>A0A382Q6Z9_9ZZZZ</name>
<dbReference type="Pfam" id="PF01128">
    <property type="entry name" value="IspD"/>
    <property type="match status" value="1"/>
</dbReference>
<accession>A0A382Q6Z9</accession>
<organism evidence="3">
    <name type="scientific">marine metagenome</name>
    <dbReference type="NCBI Taxonomy" id="408172"/>
    <lineage>
        <taxon>unclassified sequences</taxon>
        <taxon>metagenomes</taxon>
        <taxon>ecological metagenomes</taxon>
    </lineage>
</organism>
<evidence type="ECO:0008006" key="4">
    <source>
        <dbReference type="Google" id="ProtNLM"/>
    </source>
</evidence>
<proteinExistence type="predicted"/>
<dbReference type="InterPro" id="IPR029044">
    <property type="entry name" value="Nucleotide-diphossugar_trans"/>
</dbReference>